<protein>
    <submittedName>
        <fullName evidence="3">PaaX family transcriptional regulator C-terminal domain-containing protein</fullName>
    </submittedName>
</protein>
<keyword evidence="4" id="KW-1185">Reference proteome</keyword>
<evidence type="ECO:0000313" key="4">
    <source>
        <dbReference type="Proteomes" id="UP001550378"/>
    </source>
</evidence>
<feature type="domain" description="Transcriptional repressor PaaX-like C-terminal" evidence="1">
    <location>
        <begin position="192"/>
        <end position="275"/>
    </location>
</feature>
<dbReference type="Gene3D" id="3.30.70.2650">
    <property type="match status" value="1"/>
</dbReference>
<dbReference type="Proteomes" id="UP001550378">
    <property type="component" value="Unassembled WGS sequence"/>
</dbReference>
<evidence type="ECO:0000259" key="2">
    <source>
        <dbReference type="Pfam" id="PF20803"/>
    </source>
</evidence>
<organism evidence="3 4">
    <name type="scientific">Streptomyces lavendulocolor</name>
    <dbReference type="NCBI Taxonomy" id="67316"/>
    <lineage>
        <taxon>Bacteria</taxon>
        <taxon>Bacillati</taxon>
        <taxon>Actinomycetota</taxon>
        <taxon>Actinomycetes</taxon>
        <taxon>Kitasatosporales</taxon>
        <taxon>Streptomycetaceae</taxon>
        <taxon>Streptomyces</taxon>
    </lineage>
</organism>
<dbReference type="Pfam" id="PF08223">
    <property type="entry name" value="PaaX_C"/>
    <property type="match status" value="1"/>
</dbReference>
<dbReference type="PIRSF" id="PIRSF020623">
    <property type="entry name" value="PaaX"/>
    <property type="match status" value="1"/>
</dbReference>
<dbReference type="InterPro" id="IPR036388">
    <property type="entry name" value="WH-like_DNA-bd_sf"/>
</dbReference>
<dbReference type="Gene3D" id="1.20.58.1460">
    <property type="match status" value="1"/>
</dbReference>
<dbReference type="Pfam" id="PF20803">
    <property type="entry name" value="PaaX_M"/>
    <property type="match status" value="1"/>
</dbReference>
<dbReference type="PANTHER" id="PTHR30319">
    <property type="entry name" value="PHENYLACETIC ACID REGULATOR-RELATED TRANSCRIPTIONAL REPRESSOR"/>
    <property type="match status" value="1"/>
</dbReference>
<comment type="caution">
    <text evidence="3">The sequence shown here is derived from an EMBL/GenBank/DDBJ whole genome shotgun (WGS) entry which is preliminary data.</text>
</comment>
<dbReference type="InterPro" id="IPR048846">
    <property type="entry name" value="PaaX-like_central"/>
</dbReference>
<evidence type="ECO:0000313" key="3">
    <source>
        <dbReference type="EMBL" id="MEU0711055.1"/>
    </source>
</evidence>
<reference evidence="3 4" key="1">
    <citation type="submission" date="2024-06" db="EMBL/GenBank/DDBJ databases">
        <title>The Natural Products Discovery Center: Release of the First 8490 Sequenced Strains for Exploring Actinobacteria Biosynthetic Diversity.</title>
        <authorList>
            <person name="Kalkreuter E."/>
            <person name="Kautsar S.A."/>
            <person name="Yang D."/>
            <person name="Bader C.D."/>
            <person name="Teijaro C.N."/>
            <person name="Fluegel L."/>
            <person name="Davis C.M."/>
            <person name="Simpson J.R."/>
            <person name="Lauterbach L."/>
            <person name="Steele A.D."/>
            <person name="Gui C."/>
            <person name="Meng S."/>
            <person name="Li G."/>
            <person name="Viehrig K."/>
            <person name="Ye F."/>
            <person name="Su P."/>
            <person name="Kiefer A.F."/>
            <person name="Nichols A."/>
            <person name="Cepeda A.J."/>
            <person name="Yan W."/>
            <person name="Fan B."/>
            <person name="Jiang Y."/>
            <person name="Adhikari A."/>
            <person name="Zheng C.-J."/>
            <person name="Schuster L."/>
            <person name="Cowan T.M."/>
            <person name="Smanski M.J."/>
            <person name="Chevrette M.G."/>
            <person name="De Carvalho L.P.S."/>
            <person name="Shen B."/>
        </authorList>
    </citation>
    <scope>NUCLEOTIDE SEQUENCE [LARGE SCALE GENOMIC DNA]</scope>
    <source>
        <strain evidence="3 4">NPDC006337</strain>
    </source>
</reference>
<dbReference type="InterPro" id="IPR013225">
    <property type="entry name" value="PaaX_C"/>
</dbReference>
<proteinExistence type="predicted"/>
<dbReference type="Gene3D" id="1.10.10.10">
    <property type="entry name" value="Winged helix-like DNA-binding domain superfamily/Winged helix DNA-binding domain"/>
    <property type="match status" value="1"/>
</dbReference>
<name>A0ABV2WCF3_9ACTN</name>
<gene>
    <name evidence="3" type="ORF">ABZ508_27210</name>
</gene>
<dbReference type="PANTHER" id="PTHR30319:SF1">
    <property type="entry name" value="TRANSCRIPTIONAL REPRESSOR PAAX"/>
    <property type="match status" value="1"/>
</dbReference>
<evidence type="ECO:0000259" key="1">
    <source>
        <dbReference type="Pfam" id="PF08223"/>
    </source>
</evidence>
<sequence length="297" mass="32277">MNATTGHAGDPADRPEIPTRLLVHALVREDGTVDADELYTVAESLGMTGQQVRLCVKRLVTEGRFTQEGRGRSATLRALADATGTLAPDAAYLRHAYRQDAGLAPWDGTWHLFAFAVPETRRTARDALRESLLHLGAAPVQSGLYVTANPVAELVEAHARRLGVLDALTRLTTTDLRIGGTDEPRELAAALWPLDRIAARYERLADFAASRLARLTHDPGPSDAERLTTTVELAAHVGAAMTPDPLLPPELLPAPWPGSRARRLTADCWRHLRAARTGDRPSDLRLFALYADVLDTG</sequence>
<accession>A0ABV2WCF3</accession>
<dbReference type="RefSeq" id="WP_359657634.1">
    <property type="nucleotide sequence ID" value="NZ_JBEXZP010000213.1"/>
</dbReference>
<feature type="domain" description="Transcriptional repressor PaaX-like central Cas2-like" evidence="2">
    <location>
        <begin position="104"/>
        <end position="183"/>
    </location>
</feature>
<dbReference type="InterPro" id="IPR011965">
    <property type="entry name" value="PaaX_trns_reg"/>
</dbReference>
<dbReference type="EMBL" id="JBEXZR010000031">
    <property type="protein sequence ID" value="MEU0711055.1"/>
    <property type="molecule type" value="Genomic_DNA"/>
</dbReference>